<dbReference type="AlphaFoldDB" id="A0AAP0D2P3"/>
<evidence type="ECO:0000256" key="1">
    <source>
        <dbReference type="SAM" id="MobiDB-lite"/>
    </source>
</evidence>
<dbReference type="PANTHER" id="PTHR34280:SF16">
    <property type="match status" value="1"/>
</dbReference>
<accession>A0AAP0D2P3</accession>
<evidence type="ECO:0000313" key="3">
    <source>
        <dbReference type="Proteomes" id="UP001408789"/>
    </source>
</evidence>
<evidence type="ECO:0000313" key="2">
    <source>
        <dbReference type="EMBL" id="KAK9064727.1"/>
    </source>
</evidence>
<gene>
    <name evidence="2" type="ORF">SSX86_016109</name>
</gene>
<dbReference type="InterPro" id="IPR038947">
    <property type="entry name" value="At3g27210-like"/>
</dbReference>
<sequence length="212" mass="23403">MGACISIHHKASAVKAPVPFDSALKPDHTSVIHPSPPSAGKPSAMDELVAAVKPQLFPSPLPAPAPAAFSDYGSKEETFFESQAWLDSDYEDEFMSVNGEFTPSRSNTPVHPSLTRITPRLNMDAISFDHTEPPNSTSEPSPTPTEKRRRLLDLFKESVREKNDFHIKIVEQFSKDGQMGSEKDGMEPKSESQVGYKRGCFMRLISIRSNGK</sequence>
<feature type="region of interest" description="Disordered" evidence="1">
    <location>
        <begin position="174"/>
        <end position="194"/>
    </location>
</feature>
<organism evidence="2 3">
    <name type="scientific">Deinandra increscens subsp. villosa</name>
    <dbReference type="NCBI Taxonomy" id="3103831"/>
    <lineage>
        <taxon>Eukaryota</taxon>
        <taxon>Viridiplantae</taxon>
        <taxon>Streptophyta</taxon>
        <taxon>Embryophyta</taxon>
        <taxon>Tracheophyta</taxon>
        <taxon>Spermatophyta</taxon>
        <taxon>Magnoliopsida</taxon>
        <taxon>eudicotyledons</taxon>
        <taxon>Gunneridae</taxon>
        <taxon>Pentapetalae</taxon>
        <taxon>asterids</taxon>
        <taxon>campanulids</taxon>
        <taxon>Asterales</taxon>
        <taxon>Asteraceae</taxon>
        <taxon>Asteroideae</taxon>
        <taxon>Heliantheae alliance</taxon>
        <taxon>Madieae</taxon>
        <taxon>Madiinae</taxon>
        <taxon>Deinandra</taxon>
    </lineage>
</organism>
<reference evidence="2 3" key="1">
    <citation type="submission" date="2024-04" db="EMBL/GenBank/DDBJ databases">
        <title>The reference genome of an endangered Asteraceae, Deinandra increscens subsp. villosa, native to the Central Coast of California.</title>
        <authorList>
            <person name="Guilliams M."/>
            <person name="Hasenstab-Lehman K."/>
            <person name="Meyer R."/>
            <person name="Mcevoy S."/>
        </authorList>
    </citation>
    <scope>NUCLEOTIDE SEQUENCE [LARGE SCALE GENOMIC DNA]</scope>
    <source>
        <tissue evidence="2">Leaf</tissue>
    </source>
</reference>
<keyword evidence="3" id="KW-1185">Reference proteome</keyword>
<feature type="region of interest" description="Disordered" evidence="1">
    <location>
        <begin position="126"/>
        <end position="147"/>
    </location>
</feature>
<feature type="compositionally biased region" description="Basic and acidic residues" evidence="1">
    <location>
        <begin position="181"/>
        <end position="190"/>
    </location>
</feature>
<dbReference type="PANTHER" id="PTHR34280">
    <property type="entry name" value="OS01G0920100 PROTEIN"/>
    <property type="match status" value="1"/>
</dbReference>
<comment type="caution">
    <text evidence="2">The sequence shown here is derived from an EMBL/GenBank/DDBJ whole genome shotgun (WGS) entry which is preliminary data.</text>
</comment>
<dbReference type="EMBL" id="JBCNJP010000017">
    <property type="protein sequence ID" value="KAK9064727.1"/>
    <property type="molecule type" value="Genomic_DNA"/>
</dbReference>
<protein>
    <submittedName>
        <fullName evidence="2">Uncharacterized protein</fullName>
    </submittedName>
</protein>
<name>A0AAP0D2P3_9ASTR</name>
<feature type="region of interest" description="Disordered" evidence="1">
    <location>
        <begin position="25"/>
        <end position="44"/>
    </location>
</feature>
<proteinExistence type="predicted"/>
<dbReference type="Proteomes" id="UP001408789">
    <property type="component" value="Unassembled WGS sequence"/>
</dbReference>